<organism evidence="1 2">
    <name type="scientific">Zea mays</name>
    <name type="common">Maize</name>
    <dbReference type="NCBI Taxonomy" id="4577"/>
    <lineage>
        <taxon>Eukaryota</taxon>
        <taxon>Viridiplantae</taxon>
        <taxon>Streptophyta</taxon>
        <taxon>Embryophyta</taxon>
        <taxon>Tracheophyta</taxon>
        <taxon>Spermatophyta</taxon>
        <taxon>Magnoliopsida</taxon>
        <taxon>Liliopsida</taxon>
        <taxon>Poales</taxon>
        <taxon>Poaceae</taxon>
        <taxon>PACMAD clade</taxon>
        <taxon>Panicoideae</taxon>
        <taxon>Andropogonodae</taxon>
        <taxon>Andropogoneae</taxon>
        <taxon>Tripsacinae</taxon>
        <taxon>Zea</taxon>
    </lineage>
</organism>
<dbReference type="EnsemblPlants" id="Zm00001eb120420_T001">
    <property type="protein sequence ID" value="Zm00001eb120420_P001"/>
    <property type="gene ID" value="Zm00001eb120420"/>
</dbReference>
<reference evidence="1" key="2">
    <citation type="submission" date="2019-07" db="EMBL/GenBank/DDBJ databases">
        <authorList>
            <person name="Seetharam A."/>
            <person name="Woodhouse M."/>
            <person name="Cannon E."/>
        </authorList>
    </citation>
    <scope>NUCLEOTIDE SEQUENCE [LARGE SCALE GENOMIC DNA]</scope>
    <source>
        <strain evidence="1">cv. B73</strain>
    </source>
</reference>
<protein>
    <submittedName>
        <fullName evidence="1">Uncharacterized protein</fullName>
    </submittedName>
</protein>
<dbReference type="Proteomes" id="UP000007305">
    <property type="component" value="Chromosome 3"/>
</dbReference>
<keyword evidence="2" id="KW-1185">Reference proteome</keyword>
<sequence length="121" mass="12753">HVILTESASPLHSEPGPVHLAFGSLDSDLGAPQLYAWGRPVSVSLLPIEAQPIPTAKQKAEFYWPNHAAWLLAAIDALSDATKEELAGLIRLFHAVGAAGVQALWGLDVPCGLRVATVDGL</sequence>
<accession>A0A804MY48</accession>
<reference evidence="2" key="1">
    <citation type="submission" date="2015-12" db="EMBL/GenBank/DDBJ databases">
        <title>Update maize B73 reference genome by single molecule sequencing technologies.</title>
        <authorList>
            <consortium name="Maize Genome Sequencing Project"/>
            <person name="Ware D."/>
        </authorList>
    </citation>
    <scope>NUCLEOTIDE SEQUENCE [LARGE SCALE GENOMIC DNA]</scope>
    <source>
        <strain evidence="2">cv. B73</strain>
    </source>
</reference>
<reference evidence="1" key="3">
    <citation type="submission" date="2021-05" db="UniProtKB">
        <authorList>
            <consortium name="EnsemblPlants"/>
        </authorList>
    </citation>
    <scope>IDENTIFICATION</scope>
    <source>
        <strain evidence="1">cv. B73</strain>
    </source>
</reference>
<proteinExistence type="predicted"/>
<dbReference type="InParanoid" id="A0A804MY48"/>
<evidence type="ECO:0000313" key="1">
    <source>
        <dbReference type="EnsemblPlants" id="Zm00001eb120420_P001"/>
    </source>
</evidence>
<dbReference type="AlphaFoldDB" id="A0A804MY48"/>
<name>A0A804MY48_MAIZE</name>
<evidence type="ECO:0000313" key="2">
    <source>
        <dbReference type="Proteomes" id="UP000007305"/>
    </source>
</evidence>
<dbReference type="Gramene" id="Zm00001eb120420_T001">
    <property type="protein sequence ID" value="Zm00001eb120420_P001"/>
    <property type="gene ID" value="Zm00001eb120420"/>
</dbReference>